<feature type="region of interest" description="Disordered" evidence="1">
    <location>
        <begin position="181"/>
        <end position="217"/>
    </location>
</feature>
<feature type="region of interest" description="Disordered" evidence="1">
    <location>
        <begin position="81"/>
        <end position="136"/>
    </location>
</feature>
<protein>
    <submittedName>
        <fullName evidence="2">Uncharacterized protein</fullName>
    </submittedName>
</protein>
<accession>A0AA39TQS8</accession>
<proteinExistence type="predicted"/>
<feature type="compositionally biased region" description="Polar residues" evidence="1">
    <location>
        <begin position="187"/>
        <end position="203"/>
    </location>
</feature>
<dbReference type="Proteomes" id="UP001175211">
    <property type="component" value="Unassembled WGS sequence"/>
</dbReference>
<reference evidence="2" key="1">
    <citation type="submission" date="2023-06" db="EMBL/GenBank/DDBJ databases">
        <authorList>
            <consortium name="Lawrence Berkeley National Laboratory"/>
            <person name="Ahrendt S."/>
            <person name="Sahu N."/>
            <person name="Indic B."/>
            <person name="Wong-Bajracharya J."/>
            <person name="Merenyi Z."/>
            <person name="Ke H.-M."/>
            <person name="Monk M."/>
            <person name="Kocsube S."/>
            <person name="Drula E."/>
            <person name="Lipzen A."/>
            <person name="Balint B."/>
            <person name="Henrissat B."/>
            <person name="Andreopoulos B."/>
            <person name="Martin F.M."/>
            <person name="Harder C.B."/>
            <person name="Rigling D."/>
            <person name="Ford K.L."/>
            <person name="Foster G.D."/>
            <person name="Pangilinan J."/>
            <person name="Papanicolaou A."/>
            <person name="Barry K."/>
            <person name="LaButti K."/>
            <person name="Viragh M."/>
            <person name="Koriabine M."/>
            <person name="Yan M."/>
            <person name="Riley R."/>
            <person name="Champramary S."/>
            <person name="Plett K.L."/>
            <person name="Tsai I.J."/>
            <person name="Slot J."/>
            <person name="Sipos G."/>
            <person name="Plett J."/>
            <person name="Nagy L.G."/>
            <person name="Grigoriev I.V."/>
        </authorList>
    </citation>
    <scope>NUCLEOTIDE SEQUENCE</scope>
    <source>
        <strain evidence="2">CCBAS 213</strain>
    </source>
</reference>
<dbReference type="EMBL" id="JAUEPS010000003">
    <property type="protein sequence ID" value="KAK0467262.1"/>
    <property type="molecule type" value="Genomic_DNA"/>
</dbReference>
<dbReference type="RefSeq" id="XP_060337854.1">
    <property type="nucleotide sequence ID" value="XM_060483034.1"/>
</dbReference>
<gene>
    <name evidence="2" type="ORF">EV420DRAFT_674815</name>
</gene>
<feature type="compositionally biased region" description="Low complexity" evidence="1">
    <location>
        <begin position="204"/>
        <end position="217"/>
    </location>
</feature>
<sequence length="217" mass="23037">MCHPVGPLLVERSPPNPSSPDYLLQGRDFVSQRLTGTYATPRAMSGFYPYQGAEPENSCYAEDASSDQPMHFASFQEPLWDETPFDSSADTASNQTVTVPPNYGGSSNYNDPTWSNAAAPSSATTSDVPPYSASPYPPSEFQYMPYPFQYPDSSSPPAAIGVAQDHTSVLVNEIPSVFALSHMSPPTAHNSPLPSTSPRAGTTVSPVPASPPVSSSS</sequence>
<organism evidence="2 3">
    <name type="scientific">Armillaria tabescens</name>
    <name type="common">Ringless honey mushroom</name>
    <name type="synonym">Agaricus tabescens</name>
    <dbReference type="NCBI Taxonomy" id="1929756"/>
    <lineage>
        <taxon>Eukaryota</taxon>
        <taxon>Fungi</taxon>
        <taxon>Dikarya</taxon>
        <taxon>Basidiomycota</taxon>
        <taxon>Agaricomycotina</taxon>
        <taxon>Agaricomycetes</taxon>
        <taxon>Agaricomycetidae</taxon>
        <taxon>Agaricales</taxon>
        <taxon>Marasmiineae</taxon>
        <taxon>Physalacriaceae</taxon>
        <taxon>Desarmillaria</taxon>
    </lineage>
</organism>
<comment type="caution">
    <text evidence="2">The sequence shown here is derived from an EMBL/GenBank/DDBJ whole genome shotgun (WGS) entry which is preliminary data.</text>
</comment>
<dbReference type="GeneID" id="85366582"/>
<evidence type="ECO:0000313" key="2">
    <source>
        <dbReference type="EMBL" id="KAK0467262.1"/>
    </source>
</evidence>
<evidence type="ECO:0000313" key="3">
    <source>
        <dbReference type="Proteomes" id="UP001175211"/>
    </source>
</evidence>
<evidence type="ECO:0000256" key="1">
    <source>
        <dbReference type="SAM" id="MobiDB-lite"/>
    </source>
</evidence>
<feature type="compositionally biased region" description="Polar residues" evidence="1">
    <location>
        <begin position="85"/>
        <end position="111"/>
    </location>
</feature>
<feature type="compositionally biased region" description="Low complexity" evidence="1">
    <location>
        <begin position="112"/>
        <end position="134"/>
    </location>
</feature>
<feature type="region of interest" description="Disordered" evidence="1">
    <location>
        <begin position="1"/>
        <end position="20"/>
    </location>
</feature>
<name>A0AA39TQS8_ARMTA</name>
<keyword evidence="3" id="KW-1185">Reference proteome</keyword>
<dbReference type="AlphaFoldDB" id="A0AA39TQS8"/>